<evidence type="ECO:0000256" key="5">
    <source>
        <dbReference type="ARBA" id="ARBA00069073"/>
    </source>
</evidence>
<feature type="compositionally biased region" description="Basic and acidic residues" evidence="7">
    <location>
        <begin position="563"/>
        <end position="574"/>
    </location>
</feature>
<feature type="coiled-coil region" evidence="6">
    <location>
        <begin position="579"/>
        <end position="613"/>
    </location>
</feature>
<dbReference type="PATRIC" id="fig|698738.3.peg.3838"/>
<comment type="similarity">
    <text evidence="4">Belongs to the ABC transporter superfamily. ABCF family. YheS subfamily.</text>
</comment>
<dbReference type="EMBL" id="FO203512">
    <property type="protein sequence ID" value="CCK77865.1"/>
    <property type="molecule type" value="Genomic_DNA"/>
</dbReference>
<feature type="domain" description="ABC transporter" evidence="8">
    <location>
        <begin position="312"/>
        <end position="530"/>
    </location>
</feature>
<dbReference type="OrthoDB" id="9776369at2"/>
<dbReference type="InterPro" id="IPR017871">
    <property type="entry name" value="ABC_transporter-like_CS"/>
</dbReference>
<dbReference type="KEGG" id="oai:OLEAN_C36890"/>
<evidence type="ECO:0000313" key="9">
    <source>
        <dbReference type="EMBL" id="CCK77865.1"/>
    </source>
</evidence>
<keyword evidence="1" id="KW-0677">Repeat</keyword>
<dbReference type="CDD" id="cd03221">
    <property type="entry name" value="ABCF_EF-3"/>
    <property type="match status" value="2"/>
</dbReference>
<dbReference type="Pfam" id="PF16326">
    <property type="entry name" value="ABC_tran_CTD"/>
    <property type="match status" value="1"/>
</dbReference>
<keyword evidence="10" id="KW-1185">Reference proteome</keyword>
<dbReference type="STRING" id="698738.OLEAN_C36890"/>
<dbReference type="PANTHER" id="PTHR19211">
    <property type="entry name" value="ATP-BINDING TRANSPORT PROTEIN-RELATED"/>
    <property type="match status" value="1"/>
</dbReference>
<dbReference type="GO" id="GO:0005524">
    <property type="term" value="F:ATP binding"/>
    <property type="evidence" value="ECO:0007669"/>
    <property type="project" value="UniProtKB-KW"/>
</dbReference>
<reference evidence="9 10" key="1">
    <citation type="journal article" date="2013" name="Nat. Commun.">
        <title>Genome sequence and functional genomic analysis of the oil-degrading bacterium Oleispira antarctica.</title>
        <authorList>
            <person name="Kube M."/>
            <person name="Chernikova T.N."/>
            <person name="Al-Ramahi Y."/>
            <person name="Beloqui A."/>
            <person name="Lopez-Cortez N."/>
            <person name="Guazzaroni M.E."/>
            <person name="Heipieper H.J."/>
            <person name="Klages S."/>
            <person name="Kotsyurbenko O.R."/>
            <person name="Langer I."/>
            <person name="Nechitaylo T.Y."/>
            <person name="Lunsdorf H."/>
            <person name="Fernandez M."/>
            <person name="Juarez S."/>
            <person name="Ciordia S."/>
            <person name="Singer A."/>
            <person name="Kagan O."/>
            <person name="Egorova O."/>
            <person name="Petit P.A."/>
            <person name="Stogios P."/>
            <person name="Kim Y."/>
            <person name="Tchigvintsev A."/>
            <person name="Flick R."/>
            <person name="Denaro R."/>
            <person name="Genovese M."/>
            <person name="Albar J.P."/>
            <person name="Reva O.N."/>
            <person name="Martinez-Gomariz M."/>
            <person name="Tran H."/>
            <person name="Ferrer M."/>
            <person name="Savchenko A."/>
            <person name="Yakunin A.F."/>
            <person name="Yakimov M.M."/>
            <person name="Golyshina O.V."/>
            <person name="Reinhardt R."/>
            <person name="Golyshin P.N."/>
        </authorList>
    </citation>
    <scope>NUCLEOTIDE SEQUENCE [LARGE SCALE GENOMIC DNA]</scope>
</reference>
<feature type="compositionally biased region" description="Polar residues" evidence="7">
    <location>
        <begin position="526"/>
        <end position="556"/>
    </location>
</feature>
<dbReference type="InterPro" id="IPR032524">
    <property type="entry name" value="ABC_tran_C"/>
</dbReference>
<dbReference type="Gene3D" id="3.40.50.300">
    <property type="entry name" value="P-loop containing nucleotide triphosphate hydrolases"/>
    <property type="match status" value="2"/>
</dbReference>
<dbReference type="Pfam" id="PF12848">
    <property type="entry name" value="ABC_tran_Xtn"/>
    <property type="match status" value="1"/>
</dbReference>
<evidence type="ECO:0000259" key="8">
    <source>
        <dbReference type="PROSITE" id="PS50893"/>
    </source>
</evidence>
<proteinExistence type="inferred from homology"/>
<evidence type="ECO:0000256" key="3">
    <source>
        <dbReference type="ARBA" id="ARBA00022840"/>
    </source>
</evidence>
<organism evidence="9 10">
    <name type="scientific">Oleispira antarctica RB-8</name>
    <dbReference type="NCBI Taxonomy" id="698738"/>
    <lineage>
        <taxon>Bacteria</taxon>
        <taxon>Pseudomonadati</taxon>
        <taxon>Pseudomonadota</taxon>
        <taxon>Gammaproteobacteria</taxon>
        <taxon>Oceanospirillales</taxon>
        <taxon>Oceanospirillaceae</taxon>
        <taxon>Oleispira</taxon>
    </lineage>
</organism>
<dbReference type="PROSITE" id="PS50893">
    <property type="entry name" value="ABC_TRANSPORTER_2"/>
    <property type="match status" value="2"/>
</dbReference>
<keyword evidence="6" id="KW-0175">Coiled coil</keyword>
<evidence type="ECO:0000256" key="2">
    <source>
        <dbReference type="ARBA" id="ARBA00022741"/>
    </source>
</evidence>
<dbReference type="SUPFAM" id="SSF52540">
    <property type="entry name" value="P-loop containing nucleoside triphosphate hydrolases"/>
    <property type="match status" value="2"/>
</dbReference>
<evidence type="ECO:0000256" key="1">
    <source>
        <dbReference type="ARBA" id="ARBA00022737"/>
    </source>
</evidence>
<name>R4YSF0_OLEAN</name>
<dbReference type="InterPro" id="IPR027417">
    <property type="entry name" value="P-loop_NTPase"/>
</dbReference>
<dbReference type="InterPro" id="IPR003439">
    <property type="entry name" value="ABC_transporter-like_ATP-bd"/>
</dbReference>
<accession>R4YSF0</accession>
<evidence type="ECO:0000256" key="7">
    <source>
        <dbReference type="SAM" id="MobiDB-lite"/>
    </source>
</evidence>
<feature type="region of interest" description="Disordered" evidence="7">
    <location>
        <begin position="525"/>
        <end position="574"/>
    </location>
</feature>
<evidence type="ECO:0000256" key="4">
    <source>
        <dbReference type="ARBA" id="ARBA00061571"/>
    </source>
</evidence>
<dbReference type="HOGENOM" id="CLU_000604_36_0_6"/>
<feature type="domain" description="ABC transporter" evidence="8">
    <location>
        <begin position="2"/>
        <end position="243"/>
    </location>
</feature>
<dbReference type="FunFam" id="3.40.50.300:FF:002053">
    <property type="entry name" value="ABC transporter ATP-binding protein"/>
    <property type="match status" value="1"/>
</dbReference>
<dbReference type="InterPro" id="IPR050611">
    <property type="entry name" value="ABCF"/>
</dbReference>
<dbReference type="PROSITE" id="PS00211">
    <property type="entry name" value="ABC_TRANSPORTER_1"/>
    <property type="match status" value="1"/>
</dbReference>
<dbReference type="GO" id="GO:0016887">
    <property type="term" value="F:ATP hydrolysis activity"/>
    <property type="evidence" value="ECO:0007669"/>
    <property type="project" value="InterPro"/>
</dbReference>
<evidence type="ECO:0000313" key="10">
    <source>
        <dbReference type="Proteomes" id="UP000032749"/>
    </source>
</evidence>
<protein>
    <recommendedName>
        <fullName evidence="5">Probable ATP-binding protein YheS</fullName>
    </recommendedName>
</protein>
<evidence type="ECO:0000256" key="6">
    <source>
        <dbReference type="SAM" id="Coils"/>
    </source>
</evidence>
<sequence>MIEFNQVSLQRGIKPLLEKADLRIHDGQKLALIGANGAGKSSLFALLLGELVVDNGDLYYPSGWRVAHMAQEVEASQRSAVDYVIDGDKTYREIEHGINTTTCDNELAEWHGKMDLHAGYNIKVQAEQLLHGLGFKQSDMAKPVSGFSGGWRIRLNLAQALMTPSDLLLLDEPTNHLDLDATVWLEQWLNKYQGTLVFISHDRDFIDGVADHIVHLNQCTLTSYPGNYSAYERIRAERLSQQQVMHEKQQVRIAEIEQFVTRFKAKASKAKQAQSRVKELERMELIAPAHVDSPFKFNFACHDKVSTPLLSLEEADIGYPAKPGGEAVAILQNQHVSLVPGHRIGLLGANGAGKSTLIKTLCEELPQLSGKRHEGEHLKIGYYAQHQLESLDIKASPMLMIQRLSPQVTEQEARSFLGGFDFRGEKALEICEPFSGGEKARLALALVAWRKPNLLIMDEPTNHLDIEMREALTMALQTFAGAIVIVSHDRHLLKATVDEYWLVEDGKVAVFDGDLHDYHKHVQAKQAGSNSVSGTGQLASNPNSADNVNNIASANKSAGMGAQDRKEQKRLDAERRARLAPLRKELTKLETHMEKLQKLLEESENQLADTTLYEAARKADLQKVLQQQGDSKSELEDVEMQWMELSEEMEAAE</sequence>
<dbReference type="InterPro" id="IPR032781">
    <property type="entry name" value="ABC_tran_Xtn"/>
</dbReference>
<gene>
    <name evidence="9" type="ORF">OLEAN_C36890</name>
</gene>
<dbReference type="Pfam" id="PF00005">
    <property type="entry name" value="ABC_tran"/>
    <property type="match status" value="2"/>
</dbReference>
<dbReference type="PANTHER" id="PTHR19211:SF14">
    <property type="entry name" value="ATP-BINDING CASSETTE SUB-FAMILY F MEMBER 1"/>
    <property type="match status" value="1"/>
</dbReference>
<dbReference type="SMART" id="SM00382">
    <property type="entry name" value="AAA"/>
    <property type="match status" value="2"/>
</dbReference>
<keyword evidence="2" id="KW-0547">Nucleotide-binding</keyword>
<dbReference type="InterPro" id="IPR003593">
    <property type="entry name" value="AAA+_ATPase"/>
</dbReference>
<keyword evidence="3 9" id="KW-0067">ATP-binding</keyword>
<dbReference type="AlphaFoldDB" id="R4YSF0"/>
<dbReference type="Proteomes" id="UP000032749">
    <property type="component" value="Chromosome"/>
</dbReference>
<dbReference type="FunFam" id="3.40.50.300:FF:000011">
    <property type="entry name" value="Putative ABC transporter ATP-binding component"/>
    <property type="match status" value="1"/>
</dbReference>